<accession>A0A8G1RG68</accession>
<dbReference type="Pfam" id="PF24883">
    <property type="entry name" value="NPHP3_N"/>
    <property type="match status" value="1"/>
</dbReference>
<organism evidence="5 6">
    <name type="scientific">Aspergillus fijiensis CBS 313.89</name>
    <dbReference type="NCBI Taxonomy" id="1448319"/>
    <lineage>
        <taxon>Eukaryota</taxon>
        <taxon>Fungi</taxon>
        <taxon>Dikarya</taxon>
        <taxon>Ascomycota</taxon>
        <taxon>Pezizomycotina</taxon>
        <taxon>Eurotiomycetes</taxon>
        <taxon>Eurotiomycetidae</taxon>
        <taxon>Eurotiales</taxon>
        <taxon>Aspergillaceae</taxon>
        <taxon>Aspergillus</taxon>
    </lineage>
</organism>
<feature type="region of interest" description="Disordered" evidence="3">
    <location>
        <begin position="217"/>
        <end position="236"/>
    </location>
</feature>
<dbReference type="GeneID" id="63864487"/>
<dbReference type="InterPro" id="IPR035994">
    <property type="entry name" value="Nucleoside_phosphorylase_sf"/>
</dbReference>
<name>A0A8G1RG68_9EURO</name>
<dbReference type="RefSeq" id="XP_040796175.1">
    <property type="nucleotide sequence ID" value="XM_040947154.1"/>
</dbReference>
<dbReference type="InterPro" id="IPR053137">
    <property type="entry name" value="NLR-like"/>
</dbReference>
<proteinExistence type="predicted"/>
<evidence type="ECO:0000256" key="2">
    <source>
        <dbReference type="PROSITE-ProRule" id="PRU00023"/>
    </source>
</evidence>
<evidence type="ECO:0000259" key="4">
    <source>
        <dbReference type="Pfam" id="PF24883"/>
    </source>
</evidence>
<dbReference type="PROSITE" id="PS50088">
    <property type="entry name" value="ANK_REPEAT"/>
    <property type="match status" value="1"/>
</dbReference>
<dbReference type="SUPFAM" id="SSF48403">
    <property type="entry name" value="Ankyrin repeat"/>
    <property type="match status" value="1"/>
</dbReference>
<keyword evidence="1" id="KW-0677">Repeat</keyword>
<dbReference type="GO" id="GO:0009116">
    <property type="term" value="P:nucleoside metabolic process"/>
    <property type="evidence" value="ECO:0007669"/>
    <property type="project" value="InterPro"/>
</dbReference>
<evidence type="ECO:0000313" key="5">
    <source>
        <dbReference type="EMBL" id="RAK72163.1"/>
    </source>
</evidence>
<dbReference type="Gene3D" id="3.40.50.1580">
    <property type="entry name" value="Nucleoside phosphorylase domain"/>
    <property type="match status" value="1"/>
</dbReference>
<sequence>MASLDEYSIGWVCTLPIEIEAAKASFDCIHENLLPPNLNLNNNNNNNYILGSLQGHKVVLAYPNCRAGDDGEDDDKLSLADVATQLQANFTAVRIILMVGIAGAAPKTNDDIRLGDIVVSNSAVGLPSAIQYAANEEHMKDQRLRGRALGRPTSSLLLTATRKAETAAIFGDSKIDQYVGDIVRKDPVVFSRPGPEPDFLFQPNYDQANIDYRETARRDCDPGRDRSRQPRETQGPTVHYGLIASGHHAVRHGTTRDTLPYKQSVLCSEAGGTGLKDAAQYLIIRGICNFADSHRSKLWHPYAAVTAAAYAKEVLFFIPKVSKTVPLTPNPEAGPILSALLLTRPEVDRKSLIVLKGRRADGTCKWLPQHPRYREWLSNPDQRLLWISGGPGKGKTMLAIYITEVLEESVGGGGGGITGDNRNSALTILRGLIHQWIDLQPHLAQYIKNSFEGTETTKYTVSSFVALWSVGLLGQFLDAVGNYLSEAPKLGRPRLKLILLSRPHPAISGSRLSQYLHIKLDDSNADTADDVKRYITAKVTELATEQNLSDEMIAQVRQALLAGADGTFFWDRINEIIHRIPKGLAGVYQRMLQQINDKEALVPILQWVVLAARPLTIDELTAATDIKASDTLTAADVTKGRLRLCGPLSAKEFFQSNQVNVKGISILMRTCLAHVEHSYLSTGATDERFNRSPLFLYAAQYWPVHFYHANDAVQGPSEFSRPWWRFYWEQERNGGNAPAFTLLHLAAYLGNHVRLVSRKDNYGRTPLCWALLLDHGARVNVKDRGRLTALHIAVNGQYKDISKSEHGDTPLIRAIQTNSREIIQMLLEHGARVDELPTPSGVASLRNSSDPMEERVEELLGLREQIFLARYKQASRKVNLVMKALGLSFRFPIFVAFDRWENMPVLQEVARRQAYREFFVQLVVSRNQKGLQAMTDLPTQVFREVAPGDLQALLVIAVLVGSEAKLAAVRHGWREGDAITARAFSHWAAIACQRGAEESLHYGVRDFLNDFDTSIRSGNREDNVARTVNDEPRPIEYFSGVIAEFYEGYIGGAHEVDLFNDANQACAGELAGISRDRDSTRLLLFLTRTGRDRFLNLPSAACLIVCQENAMSHQWLIGEAIPETMGTLISKQPPGLLRKRACKTLVECLIIGKQHGLILQAAELRRSANGSLQSLPTDVHEMVSRIIDI</sequence>
<dbReference type="Pfam" id="PF12796">
    <property type="entry name" value="Ank_2"/>
    <property type="match status" value="1"/>
</dbReference>
<dbReference type="PANTHER" id="PTHR46082">
    <property type="entry name" value="ATP/GTP-BINDING PROTEIN-RELATED"/>
    <property type="match status" value="1"/>
</dbReference>
<dbReference type="EMBL" id="KZ824701">
    <property type="protein sequence ID" value="RAK72163.1"/>
    <property type="molecule type" value="Genomic_DNA"/>
</dbReference>
<evidence type="ECO:0000256" key="1">
    <source>
        <dbReference type="ARBA" id="ARBA00022737"/>
    </source>
</evidence>
<dbReference type="AlphaFoldDB" id="A0A8G1RG68"/>
<protein>
    <submittedName>
        <fullName evidence="5">Natch and ankyrin domain protein</fullName>
    </submittedName>
</protein>
<feature type="compositionally biased region" description="Basic and acidic residues" evidence="3">
    <location>
        <begin position="217"/>
        <end position="231"/>
    </location>
</feature>
<dbReference type="InterPro" id="IPR056884">
    <property type="entry name" value="NPHP3-like_N"/>
</dbReference>
<reference evidence="5 6" key="1">
    <citation type="submission" date="2018-02" db="EMBL/GenBank/DDBJ databases">
        <title>The genomes of Aspergillus section Nigri reveals drivers in fungal speciation.</title>
        <authorList>
            <consortium name="DOE Joint Genome Institute"/>
            <person name="Vesth T.C."/>
            <person name="Nybo J."/>
            <person name="Theobald S."/>
            <person name="Brandl J."/>
            <person name="Frisvad J.C."/>
            <person name="Nielsen K.F."/>
            <person name="Lyhne E.K."/>
            <person name="Kogle M.E."/>
            <person name="Kuo A."/>
            <person name="Riley R."/>
            <person name="Clum A."/>
            <person name="Nolan M."/>
            <person name="Lipzen A."/>
            <person name="Salamov A."/>
            <person name="Henrissat B."/>
            <person name="Wiebenga A."/>
            <person name="De vries R.P."/>
            <person name="Grigoriev I.V."/>
            <person name="Mortensen U.H."/>
            <person name="Andersen M.R."/>
            <person name="Baker S.E."/>
        </authorList>
    </citation>
    <scope>NUCLEOTIDE SEQUENCE [LARGE SCALE GENOMIC DNA]</scope>
    <source>
        <strain evidence="5 6">CBS 313.89</strain>
    </source>
</reference>
<feature type="domain" description="Nephrocystin 3-like N-terminal" evidence="4">
    <location>
        <begin position="362"/>
        <end position="455"/>
    </location>
</feature>
<dbReference type="SUPFAM" id="SSF53167">
    <property type="entry name" value="Purine and uridine phosphorylases"/>
    <property type="match status" value="1"/>
</dbReference>
<dbReference type="Proteomes" id="UP000249789">
    <property type="component" value="Unassembled WGS sequence"/>
</dbReference>
<feature type="repeat" description="ANK" evidence="2">
    <location>
        <begin position="806"/>
        <end position="838"/>
    </location>
</feature>
<evidence type="ECO:0000256" key="3">
    <source>
        <dbReference type="SAM" id="MobiDB-lite"/>
    </source>
</evidence>
<gene>
    <name evidence="5" type="ORF">BO72DRAFT_472677</name>
</gene>
<dbReference type="InterPro" id="IPR002110">
    <property type="entry name" value="Ankyrin_rpt"/>
</dbReference>
<dbReference type="VEuPathDB" id="FungiDB:BO72DRAFT_472677"/>
<dbReference type="InterPro" id="IPR036770">
    <property type="entry name" value="Ankyrin_rpt-contain_sf"/>
</dbReference>
<dbReference type="PANTHER" id="PTHR46082:SF11">
    <property type="entry name" value="AAA+ ATPASE DOMAIN-CONTAINING PROTEIN-RELATED"/>
    <property type="match status" value="1"/>
</dbReference>
<dbReference type="SMART" id="SM00248">
    <property type="entry name" value="ANK"/>
    <property type="match status" value="2"/>
</dbReference>
<dbReference type="PROSITE" id="PS50297">
    <property type="entry name" value="ANK_REP_REGION"/>
    <property type="match status" value="1"/>
</dbReference>
<evidence type="ECO:0000313" key="6">
    <source>
        <dbReference type="Proteomes" id="UP000249789"/>
    </source>
</evidence>
<dbReference type="OrthoDB" id="20872at2759"/>
<keyword evidence="2" id="KW-0040">ANK repeat</keyword>
<dbReference type="GO" id="GO:0003824">
    <property type="term" value="F:catalytic activity"/>
    <property type="evidence" value="ECO:0007669"/>
    <property type="project" value="InterPro"/>
</dbReference>
<keyword evidence="6" id="KW-1185">Reference proteome</keyword>
<dbReference type="Gene3D" id="1.25.40.20">
    <property type="entry name" value="Ankyrin repeat-containing domain"/>
    <property type="match status" value="2"/>
</dbReference>